<evidence type="ECO:0000256" key="6">
    <source>
        <dbReference type="ARBA" id="ARBA00023136"/>
    </source>
</evidence>
<dbReference type="PROSITE" id="PS00237">
    <property type="entry name" value="G_PROTEIN_RECEP_F1_1"/>
    <property type="match status" value="1"/>
</dbReference>
<dbReference type="Gene3D" id="1.20.1070.10">
    <property type="entry name" value="Rhodopsin 7-helix transmembrane proteins"/>
    <property type="match status" value="1"/>
</dbReference>
<dbReference type="PROSITE" id="PS50262">
    <property type="entry name" value="G_PROTEIN_RECEP_F1_2"/>
    <property type="match status" value="1"/>
</dbReference>
<feature type="domain" description="G-protein coupled receptors family 1 profile" evidence="12">
    <location>
        <begin position="57"/>
        <end position="315"/>
    </location>
</feature>
<feature type="transmembrane region" description="Helical" evidence="11">
    <location>
        <begin position="79"/>
        <end position="104"/>
    </location>
</feature>
<evidence type="ECO:0000256" key="3">
    <source>
        <dbReference type="ARBA" id="ARBA00022692"/>
    </source>
</evidence>
<keyword evidence="14" id="KW-1185">Reference proteome</keyword>
<keyword evidence="2" id="KW-1003">Cell membrane</keyword>
<keyword evidence="4 11" id="KW-1133">Transmembrane helix</keyword>
<feature type="compositionally biased region" description="Polar residues" evidence="10">
    <location>
        <begin position="363"/>
        <end position="380"/>
    </location>
</feature>
<dbReference type="Pfam" id="PF00001">
    <property type="entry name" value="7tm_1"/>
    <property type="match status" value="1"/>
</dbReference>
<evidence type="ECO:0000256" key="10">
    <source>
        <dbReference type="SAM" id="MobiDB-lite"/>
    </source>
</evidence>
<dbReference type="SMART" id="SM01381">
    <property type="entry name" value="7TM_GPCR_Srsx"/>
    <property type="match status" value="1"/>
</dbReference>
<dbReference type="InterPro" id="IPR000276">
    <property type="entry name" value="GPCR_Rhodpsn"/>
</dbReference>
<dbReference type="SUPFAM" id="SSF81321">
    <property type="entry name" value="Family A G protein-coupled receptor-like"/>
    <property type="match status" value="1"/>
</dbReference>
<gene>
    <name evidence="13" type="ORF">KP79_PYT16205</name>
</gene>
<dbReference type="EMBL" id="NEDP02005541">
    <property type="protein sequence ID" value="OWF39136.1"/>
    <property type="molecule type" value="Genomic_DNA"/>
</dbReference>
<dbReference type="CDD" id="cd00637">
    <property type="entry name" value="7tm_classA_rhodopsin-like"/>
    <property type="match status" value="1"/>
</dbReference>
<keyword evidence="3 9" id="KW-0812">Transmembrane</keyword>
<dbReference type="OrthoDB" id="10044919at2759"/>
<feature type="transmembrane region" description="Helical" evidence="11">
    <location>
        <begin position="201"/>
        <end position="226"/>
    </location>
</feature>
<feature type="region of interest" description="Disordered" evidence="10">
    <location>
        <begin position="363"/>
        <end position="387"/>
    </location>
</feature>
<evidence type="ECO:0000256" key="4">
    <source>
        <dbReference type="ARBA" id="ARBA00022989"/>
    </source>
</evidence>
<evidence type="ECO:0000256" key="8">
    <source>
        <dbReference type="ARBA" id="ARBA00023224"/>
    </source>
</evidence>
<evidence type="ECO:0000313" key="13">
    <source>
        <dbReference type="EMBL" id="OWF39136.1"/>
    </source>
</evidence>
<dbReference type="PANTHER" id="PTHR24228">
    <property type="entry name" value="B2 BRADYKININ RECEPTOR/ANGIOTENSIN II RECEPTOR"/>
    <property type="match status" value="1"/>
</dbReference>
<dbReference type="AlphaFoldDB" id="A0A210PRR4"/>
<dbReference type="GO" id="GO:0005886">
    <property type="term" value="C:plasma membrane"/>
    <property type="evidence" value="ECO:0007669"/>
    <property type="project" value="UniProtKB-SubCell"/>
</dbReference>
<comment type="caution">
    <text evidence="13">The sequence shown here is derived from an EMBL/GenBank/DDBJ whole genome shotgun (WGS) entry which is preliminary data.</text>
</comment>
<name>A0A210PRR4_MIZYE</name>
<keyword evidence="5 9" id="KW-0297">G-protein coupled receptor</keyword>
<organism evidence="13 14">
    <name type="scientific">Mizuhopecten yessoensis</name>
    <name type="common">Japanese scallop</name>
    <name type="synonym">Patinopecten yessoensis</name>
    <dbReference type="NCBI Taxonomy" id="6573"/>
    <lineage>
        <taxon>Eukaryota</taxon>
        <taxon>Metazoa</taxon>
        <taxon>Spiralia</taxon>
        <taxon>Lophotrochozoa</taxon>
        <taxon>Mollusca</taxon>
        <taxon>Bivalvia</taxon>
        <taxon>Autobranchia</taxon>
        <taxon>Pteriomorphia</taxon>
        <taxon>Pectinida</taxon>
        <taxon>Pectinoidea</taxon>
        <taxon>Pectinidae</taxon>
        <taxon>Mizuhopecten</taxon>
    </lineage>
</organism>
<comment type="subcellular location">
    <subcellularLocation>
        <location evidence="1">Cell membrane</location>
        <topology evidence="1">Multi-pass membrane protein</topology>
    </subcellularLocation>
</comment>
<evidence type="ECO:0000256" key="11">
    <source>
        <dbReference type="SAM" id="Phobius"/>
    </source>
</evidence>
<evidence type="ECO:0000256" key="5">
    <source>
        <dbReference type="ARBA" id="ARBA00023040"/>
    </source>
</evidence>
<evidence type="ECO:0000256" key="7">
    <source>
        <dbReference type="ARBA" id="ARBA00023170"/>
    </source>
</evidence>
<dbReference type="InterPro" id="IPR017452">
    <property type="entry name" value="GPCR_Rhodpsn_7TM"/>
</dbReference>
<dbReference type="PRINTS" id="PR00237">
    <property type="entry name" value="GPCRRHODOPSN"/>
</dbReference>
<evidence type="ECO:0000259" key="12">
    <source>
        <dbReference type="PROSITE" id="PS50262"/>
    </source>
</evidence>
<dbReference type="PANTHER" id="PTHR24228:SF75">
    <property type="entry name" value="G-PROTEIN COUPLED RECEPTORS FAMILY 1 PROFILE DOMAIN-CONTAINING PROTEIN"/>
    <property type="match status" value="1"/>
</dbReference>
<evidence type="ECO:0000256" key="1">
    <source>
        <dbReference type="ARBA" id="ARBA00004651"/>
    </source>
</evidence>
<feature type="transmembrane region" description="Helical" evidence="11">
    <location>
        <begin position="295"/>
        <end position="316"/>
    </location>
</feature>
<keyword evidence="8 9" id="KW-0807">Transducer</keyword>
<feature type="transmembrane region" description="Helical" evidence="11">
    <location>
        <begin position="116"/>
        <end position="138"/>
    </location>
</feature>
<dbReference type="GO" id="GO:0004930">
    <property type="term" value="F:G protein-coupled receptor activity"/>
    <property type="evidence" value="ECO:0007669"/>
    <property type="project" value="UniProtKB-KW"/>
</dbReference>
<proteinExistence type="inferred from homology"/>
<protein>
    <submittedName>
        <fullName evidence="13">Melatonin receptor type 1B</fullName>
    </submittedName>
</protein>
<dbReference type="FunFam" id="1.20.1070.10:FF:000345">
    <property type="entry name" value="40S ribosomal protein S27"/>
    <property type="match status" value="1"/>
</dbReference>
<reference evidence="13 14" key="1">
    <citation type="journal article" date="2017" name="Nat. Ecol. Evol.">
        <title>Scallop genome provides insights into evolution of bilaterian karyotype and development.</title>
        <authorList>
            <person name="Wang S."/>
            <person name="Zhang J."/>
            <person name="Jiao W."/>
            <person name="Li J."/>
            <person name="Xun X."/>
            <person name="Sun Y."/>
            <person name="Guo X."/>
            <person name="Huan P."/>
            <person name="Dong B."/>
            <person name="Zhang L."/>
            <person name="Hu X."/>
            <person name="Sun X."/>
            <person name="Wang J."/>
            <person name="Zhao C."/>
            <person name="Wang Y."/>
            <person name="Wang D."/>
            <person name="Huang X."/>
            <person name="Wang R."/>
            <person name="Lv J."/>
            <person name="Li Y."/>
            <person name="Zhang Z."/>
            <person name="Liu B."/>
            <person name="Lu W."/>
            <person name="Hui Y."/>
            <person name="Liang J."/>
            <person name="Zhou Z."/>
            <person name="Hou R."/>
            <person name="Li X."/>
            <person name="Liu Y."/>
            <person name="Li H."/>
            <person name="Ning X."/>
            <person name="Lin Y."/>
            <person name="Zhao L."/>
            <person name="Xing Q."/>
            <person name="Dou J."/>
            <person name="Li Y."/>
            <person name="Mao J."/>
            <person name="Guo H."/>
            <person name="Dou H."/>
            <person name="Li T."/>
            <person name="Mu C."/>
            <person name="Jiang W."/>
            <person name="Fu Q."/>
            <person name="Fu X."/>
            <person name="Miao Y."/>
            <person name="Liu J."/>
            <person name="Yu Q."/>
            <person name="Li R."/>
            <person name="Liao H."/>
            <person name="Li X."/>
            <person name="Kong Y."/>
            <person name="Jiang Z."/>
            <person name="Chourrout D."/>
            <person name="Li R."/>
            <person name="Bao Z."/>
        </authorList>
    </citation>
    <scope>NUCLEOTIDE SEQUENCE [LARGE SCALE GENOMIC DNA]</scope>
    <source>
        <strain evidence="13 14">PY_sf001</strain>
    </source>
</reference>
<feature type="transmembrane region" description="Helical" evidence="11">
    <location>
        <begin position="38"/>
        <end position="67"/>
    </location>
</feature>
<keyword evidence="6 11" id="KW-0472">Membrane</keyword>
<evidence type="ECO:0000256" key="2">
    <source>
        <dbReference type="ARBA" id="ARBA00022475"/>
    </source>
</evidence>
<feature type="transmembrane region" description="Helical" evidence="11">
    <location>
        <begin position="262"/>
        <end position="280"/>
    </location>
</feature>
<keyword evidence="7 9" id="KW-0675">Receptor</keyword>
<dbReference type="Proteomes" id="UP000242188">
    <property type="component" value="Unassembled WGS sequence"/>
</dbReference>
<sequence length="387" mass="44313">MNVLPIFRNDWERARQIHGENYTGEDIFYWKPLEEEPIVTVVFLACIVLSMLVGFFGNILVIGAVCVHRRLRTTGNVFIVNLAIADLVVASIVLPYNIVGIVIGPEHFLNFEAVCHAVATICVSSCACSMMTLAAIALNRYIFVCHNKYYHRIYSKWTTPIMCLFLWILVLCVDMPSYLGWGGHAYDFKTMGCSFDRSGHLSYVLFLSAAIYWVPFILVFICYILIYKYVQKNRKQLRKAFSRISCNNAAVLNTRREEEIRMVRTFFIVVVVFLMCWTPYDLLVLFDRLNDAPRLLYIILLTIGHSNSALNSILYATTNRRFRRGYLEFISIMLHSQCLKKGGIDSHVYNSTKNGLPGYLKNSSDSNSGTNLATQHKSQPSPRPFKR</sequence>
<evidence type="ECO:0000313" key="14">
    <source>
        <dbReference type="Proteomes" id="UP000242188"/>
    </source>
</evidence>
<accession>A0A210PRR4</accession>
<feature type="transmembrane region" description="Helical" evidence="11">
    <location>
        <begin position="159"/>
        <end position="181"/>
    </location>
</feature>
<evidence type="ECO:0000256" key="9">
    <source>
        <dbReference type="RuleBase" id="RU000688"/>
    </source>
</evidence>
<comment type="similarity">
    <text evidence="9">Belongs to the G-protein coupled receptor 1 family.</text>
</comment>